<dbReference type="AlphaFoldDB" id="A0A9Y2JM18"/>
<evidence type="ECO:0000313" key="2">
    <source>
        <dbReference type="EMBL" id="WIX99798.1"/>
    </source>
</evidence>
<sequence>MTEDAGQPRICEYRRCGAPLPPAVGRGSRARFCQDGKTWGRRNLSCRDAEAVLSDAESLRESDTELDDTAVTALAGQVDRVLEPARGLVETLTTLRHQLEATTAAALAERDAALAEADDDRRRRGLAEAEAAQARDVADEATRTAADAEKEKAAALRERDDDRAARRAAMQEQQRAEGQLAAVRDELGRVAERADATAALAGERAAVIATLTAELAAARGALDDERERGQAAAARADSAEARAETTTARLDAAETRAEAAEARAEAAAGRLDAAREELSRAATAHQAALEQARAAGDRRLAEVQAAHEQTVRSMHETTTNLGAELRACAGRADNAERALARTLAVLREADVSVPEDVAAMLK</sequence>
<accession>A0A9Y2JM18</accession>
<gene>
    <name evidence="2" type="ORF">QRX60_37965</name>
</gene>
<feature type="region of interest" description="Disordered" evidence="1">
    <location>
        <begin position="116"/>
        <end position="178"/>
    </location>
</feature>
<dbReference type="KEGG" id="amog:QRX60_37965"/>
<evidence type="ECO:0000313" key="3">
    <source>
        <dbReference type="Proteomes" id="UP001239397"/>
    </source>
</evidence>
<dbReference type="RefSeq" id="WP_285996278.1">
    <property type="nucleotide sequence ID" value="NZ_CP127295.1"/>
</dbReference>
<organism evidence="2 3">
    <name type="scientific">Amycolatopsis mongoliensis</name>
    <dbReference type="NCBI Taxonomy" id="715475"/>
    <lineage>
        <taxon>Bacteria</taxon>
        <taxon>Bacillati</taxon>
        <taxon>Actinomycetota</taxon>
        <taxon>Actinomycetes</taxon>
        <taxon>Pseudonocardiales</taxon>
        <taxon>Pseudonocardiaceae</taxon>
        <taxon>Amycolatopsis</taxon>
    </lineage>
</organism>
<proteinExistence type="predicted"/>
<feature type="compositionally biased region" description="Basic and acidic residues" evidence="1">
    <location>
        <begin position="136"/>
        <end position="165"/>
    </location>
</feature>
<name>A0A9Y2JM18_9PSEU</name>
<dbReference type="EMBL" id="CP127295">
    <property type="protein sequence ID" value="WIX99798.1"/>
    <property type="molecule type" value="Genomic_DNA"/>
</dbReference>
<evidence type="ECO:0000256" key="1">
    <source>
        <dbReference type="SAM" id="MobiDB-lite"/>
    </source>
</evidence>
<feature type="compositionally biased region" description="Basic and acidic residues" evidence="1">
    <location>
        <begin position="116"/>
        <end position="127"/>
    </location>
</feature>
<protein>
    <submittedName>
        <fullName evidence="2">Uncharacterized protein</fullName>
    </submittedName>
</protein>
<reference evidence="2 3" key="1">
    <citation type="submission" date="2023-06" db="EMBL/GenBank/DDBJ databases">
        <authorList>
            <person name="Oyuntsetseg B."/>
            <person name="Kim S.B."/>
        </authorList>
    </citation>
    <scope>NUCLEOTIDE SEQUENCE [LARGE SCALE GENOMIC DNA]</scope>
    <source>
        <strain evidence="2 3">4-36</strain>
    </source>
</reference>
<keyword evidence="3" id="KW-1185">Reference proteome</keyword>
<feature type="compositionally biased region" description="Low complexity" evidence="1">
    <location>
        <begin position="167"/>
        <end position="177"/>
    </location>
</feature>
<dbReference type="Proteomes" id="UP001239397">
    <property type="component" value="Chromosome"/>
</dbReference>